<dbReference type="AlphaFoldDB" id="X1JGW9"/>
<reference evidence="1" key="1">
    <citation type="journal article" date="2014" name="Front. Microbiol.">
        <title>High frequency of phylogenetically diverse reductive dehalogenase-homologous genes in deep subseafloor sedimentary metagenomes.</title>
        <authorList>
            <person name="Kawai M."/>
            <person name="Futagami T."/>
            <person name="Toyoda A."/>
            <person name="Takaki Y."/>
            <person name="Nishi S."/>
            <person name="Hori S."/>
            <person name="Arai W."/>
            <person name="Tsubouchi T."/>
            <person name="Morono Y."/>
            <person name="Uchiyama I."/>
            <person name="Ito T."/>
            <person name="Fujiyama A."/>
            <person name="Inagaki F."/>
            <person name="Takami H."/>
        </authorList>
    </citation>
    <scope>NUCLEOTIDE SEQUENCE</scope>
    <source>
        <strain evidence="1">Expedition CK06-06</strain>
    </source>
</reference>
<sequence length="104" mass="11484">MKVVSETDPSTVTDVICDMCGDSTRAEAGELQFGTMHASWGEGASHCGEDYELHLCENCFFVQVSTIKRTRWISVMFEDEGDAILKDDAYGRVTGRLGIWSKPG</sequence>
<accession>X1JGW9</accession>
<proteinExistence type="predicted"/>
<organism evidence="1">
    <name type="scientific">marine sediment metagenome</name>
    <dbReference type="NCBI Taxonomy" id="412755"/>
    <lineage>
        <taxon>unclassified sequences</taxon>
        <taxon>metagenomes</taxon>
        <taxon>ecological metagenomes</taxon>
    </lineage>
</organism>
<gene>
    <name evidence="1" type="ORF">S06H3_06515</name>
</gene>
<dbReference type="EMBL" id="BARV01002542">
    <property type="protein sequence ID" value="GAH93267.1"/>
    <property type="molecule type" value="Genomic_DNA"/>
</dbReference>
<comment type="caution">
    <text evidence="1">The sequence shown here is derived from an EMBL/GenBank/DDBJ whole genome shotgun (WGS) entry which is preliminary data.</text>
</comment>
<evidence type="ECO:0000313" key="1">
    <source>
        <dbReference type="EMBL" id="GAH93267.1"/>
    </source>
</evidence>
<protein>
    <submittedName>
        <fullName evidence="1">Uncharacterized protein</fullName>
    </submittedName>
</protein>
<name>X1JGW9_9ZZZZ</name>